<feature type="chain" id="PRO_5040744353" evidence="1">
    <location>
        <begin position="22"/>
        <end position="125"/>
    </location>
</feature>
<dbReference type="EMBL" id="MTYJ01000269">
    <property type="protein sequence ID" value="OWA52466.1"/>
    <property type="molecule type" value="Genomic_DNA"/>
</dbReference>
<gene>
    <name evidence="2" type="ORF">BV898_16919</name>
</gene>
<keyword evidence="3" id="KW-1185">Reference proteome</keyword>
<evidence type="ECO:0000313" key="2">
    <source>
        <dbReference type="EMBL" id="OWA52466.1"/>
    </source>
</evidence>
<sequence>MVLTSLLVVCACLSIFHQIKSLPIDTEDSGVRAYLAPEPAVLDEQAGSTASRFIDIEPAYPYNPYENFAEDNSIEAGARGKRFFSILSPADRLRTLYARTGKMPRTLAGSKVSLRNGIPRYAVMP</sequence>
<comment type="caution">
    <text evidence="2">The sequence shown here is derived from an EMBL/GenBank/DDBJ whole genome shotgun (WGS) entry which is preliminary data.</text>
</comment>
<reference evidence="3" key="1">
    <citation type="submission" date="2017-01" db="EMBL/GenBank/DDBJ databases">
        <title>Comparative genomics of anhydrobiosis in the tardigrade Hypsibius dujardini.</title>
        <authorList>
            <person name="Yoshida Y."/>
            <person name="Koutsovoulos G."/>
            <person name="Laetsch D."/>
            <person name="Stevens L."/>
            <person name="Kumar S."/>
            <person name="Horikawa D."/>
            <person name="Ishino K."/>
            <person name="Komine S."/>
            <person name="Tomita M."/>
            <person name="Blaxter M."/>
            <person name="Arakawa K."/>
        </authorList>
    </citation>
    <scope>NUCLEOTIDE SEQUENCE [LARGE SCALE GENOMIC DNA]</scope>
    <source>
        <strain evidence="3">Z151</strain>
    </source>
</reference>
<dbReference type="Proteomes" id="UP000192578">
    <property type="component" value="Unassembled WGS sequence"/>
</dbReference>
<name>A0A9X6NLD8_HYPEX</name>
<evidence type="ECO:0000313" key="3">
    <source>
        <dbReference type="Proteomes" id="UP000192578"/>
    </source>
</evidence>
<protein>
    <submittedName>
        <fullName evidence="2">Uncharacterized protein</fullName>
    </submittedName>
</protein>
<proteinExistence type="predicted"/>
<keyword evidence="1" id="KW-0732">Signal</keyword>
<accession>A0A9X6NLD8</accession>
<evidence type="ECO:0000256" key="1">
    <source>
        <dbReference type="SAM" id="SignalP"/>
    </source>
</evidence>
<feature type="signal peptide" evidence="1">
    <location>
        <begin position="1"/>
        <end position="21"/>
    </location>
</feature>
<organism evidence="2 3">
    <name type="scientific">Hypsibius exemplaris</name>
    <name type="common">Freshwater tardigrade</name>
    <dbReference type="NCBI Taxonomy" id="2072580"/>
    <lineage>
        <taxon>Eukaryota</taxon>
        <taxon>Metazoa</taxon>
        <taxon>Ecdysozoa</taxon>
        <taxon>Tardigrada</taxon>
        <taxon>Eutardigrada</taxon>
        <taxon>Parachela</taxon>
        <taxon>Hypsibioidea</taxon>
        <taxon>Hypsibiidae</taxon>
        <taxon>Hypsibius</taxon>
    </lineage>
</organism>
<dbReference type="AlphaFoldDB" id="A0A9X6NLD8"/>